<dbReference type="EMBL" id="JAFHKS010000041">
    <property type="protein sequence ID" value="MBN3544381.1"/>
    <property type="molecule type" value="Genomic_DNA"/>
</dbReference>
<evidence type="ECO:0000256" key="1">
    <source>
        <dbReference type="SAM" id="Phobius"/>
    </source>
</evidence>
<keyword evidence="1" id="KW-0812">Transmembrane</keyword>
<gene>
    <name evidence="2" type="ORF">JYA64_03625</name>
</gene>
<evidence type="ECO:0000313" key="2">
    <source>
        <dbReference type="EMBL" id="MBN3544381.1"/>
    </source>
</evidence>
<feature type="transmembrane region" description="Helical" evidence="1">
    <location>
        <begin position="105"/>
        <end position="134"/>
    </location>
</feature>
<keyword evidence="3" id="KW-1185">Reference proteome</keyword>
<dbReference type="RefSeq" id="WP_188404055.1">
    <property type="nucleotide sequence ID" value="NZ_BMCE01000003.1"/>
</dbReference>
<feature type="transmembrane region" description="Helical" evidence="1">
    <location>
        <begin position="218"/>
        <end position="239"/>
    </location>
</feature>
<keyword evidence="1" id="KW-0472">Membrane</keyword>
<feature type="transmembrane region" description="Helical" evidence="1">
    <location>
        <begin position="23"/>
        <end position="42"/>
    </location>
</feature>
<protein>
    <recommendedName>
        <fullName evidence="4">ABC transporter permease</fullName>
    </recommendedName>
</protein>
<name>A0ABS2Z9J8_9BACL</name>
<evidence type="ECO:0000313" key="3">
    <source>
        <dbReference type="Proteomes" id="UP001319060"/>
    </source>
</evidence>
<organism evidence="2 3">
    <name type="scientific">Fictibacillus barbaricus</name>
    <dbReference type="NCBI Taxonomy" id="182136"/>
    <lineage>
        <taxon>Bacteria</taxon>
        <taxon>Bacillati</taxon>
        <taxon>Bacillota</taxon>
        <taxon>Bacilli</taxon>
        <taxon>Bacillales</taxon>
        <taxon>Fictibacillaceae</taxon>
        <taxon>Fictibacillus</taxon>
    </lineage>
</organism>
<dbReference type="Proteomes" id="UP001319060">
    <property type="component" value="Unassembled WGS sequence"/>
</dbReference>
<reference evidence="2 3" key="1">
    <citation type="submission" date="2021-01" db="EMBL/GenBank/DDBJ databases">
        <title>Genome Sequencing of Type Strains.</title>
        <authorList>
            <person name="Lemaire J.F."/>
            <person name="Inderbitzin P."/>
            <person name="Collins S.B."/>
            <person name="Wespe N."/>
            <person name="Knight-Connoni V."/>
        </authorList>
    </citation>
    <scope>NUCLEOTIDE SEQUENCE [LARGE SCALE GENOMIC DNA]</scope>
    <source>
        <strain evidence="2 3">DSM 14730</strain>
    </source>
</reference>
<accession>A0ABS2Z9J8</accession>
<sequence>MYLAEVSSWEIVKKQYRYKLRSYFGVFSSLVVIQILATFFSLNGTGMSGGSSGTFSYNVNYYSGDLILAFVMIWGFITAIIITTKAYRYDDYSFVTNRKISHFSNILFLMSASLFAGITVFLSSHLCRLLAVYVKHVDGIMMNQLTITQILKGVSATVLYIFLFVSIGYFVGMLIQVNRLFSFLIPVGFIGFLIMDGLHNDPTLLQTIALFFGSEALLTLLFVKIITVSALFYVLAILISNRMEVRS</sequence>
<feature type="transmembrane region" description="Helical" evidence="1">
    <location>
        <begin position="62"/>
        <end position="84"/>
    </location>
</feature>
<evidence type="ECO:0008006" key="4">
    <source>
        <dbReference type="Google" id="ProtNLM"/>
    </source>
</evidence>
<comment type="caution">
    <text evidence="2">The sequence shown here is derived from an EMBL/GenBank/DDBJ whole genome shotgun (WGS) entry which is preliminary data.</text>
</comment>
<feature type="transmembrane region" description="Helical" evidence="1">
    <location>
        <begin position="154"/>
        <end position="175"/>
    </location>
</feature>
<feature type="transmembrane region" description="Helical" evidence="1">
    <location>
        <begin position="180"/>
        <end position="198"/>
    </location>
</feature>
<keyword evidence="1" id="KW-1133">Transmembrane helix</keyword>
<proteinExistence type="predicted"/>